<dbReference type="InterPro" id="IPR006311">
    <property type="entry name" value="TAT_signal"/>
</dbReference>
<dbReference type="Pfam" id="PF00890">
    <property type="entry name" value="FAD_binding_2"/>
    <property type="match status" value="1"/>
</dbReference>
<dbReference type="Gene3D" id="3.50.50.60">
    <property type="entry name" value="FAD/NAD(P)-binding domain"/>
    <property type="match status" value="1"/>
</dbReference>
<comment type="cofactor">
    <cofactor evidence="1">
        <name>FAD</name>
        <dbReference type="ChEBI" id="CHEBI:57692"/>
    </cofactor>
</comment>
<keyword evidence="6" id="KW-0472">Membrane</keyword>
<evidence type="ECO:0000313" key="8">
    <source>
        <dbReference type="EMBL" id="MBS5830798.1"/>
    </source>
</evidence>
<feature type="non-terminal residue" evidence="8">
    <location>
        <position position="94"/>
    </location>
</feature>
<evidence type="ECO:0000256" key="5">
    <source>
        <dbReference type="ARBA" id="ARBA00023002"/>
    </source>
</evidence>
<dbReference type="AlphaFoldDB" id="A0A9E1B7B5"/>
<evidence type="ECO:0000256" key="3">
    <source>
        <dbReference type="ARBA" id="ARBA00022630"/>
    </source>
</evidence>
<accession>A0A9E1B7B5</accession>
<feature type="domain" description="FAD-dependent oxidoreductase 2 FAD-binding" evidence="7">
    <location>
        <begin position="46"/>
        <end position="94"/>
    </location>
</feature>
<comment type="caution">
    <text evidence="8">The sequence shown here is derived from an EMBL/GenBank/DDBJ whole genome shotgun (WGS) entry which is preliminary data.</text>
</comment>
<keyword evidence="6" id="KW-0812">Transmembrane</keyword>
<reference evidence="8" key="1">
    <citation type="submission" date="2021-02" db="EMBL/GenBank/DDBJ databases">
        <title>Infant gut strain persistence is associated with maternal origin, phylogeny, and functional potential including surface adhesion and iron acquisition.</title>
        <authorList>
            <person name="Lou Y.C."/>
        </authorList>
    </citation>
    <scope>NUCLEOTIDE SEQUENCE</scope>
    <source>
        <strain evidence="8">L3_101_000G1_dasL3_101_000G1_concoct_7_sub</strain>
    </source>
</reference>
<dbReference type="InterPro" id="IPR036188">
    <property type="entry name" value="FAD/NAD-bd_sf"/>
</dbReference>
<dbReference type="EMBL" id="JAHAKR010000438">
    <property type="protein sequence ID" value="MBS5830798.1"/>
    <property type="molecule type" value="Genomic_DNA"/>
</dbReference>
<evidence type="ECO:0000256" key="6">
    <source>
        <dbReference type="SAM" id="Phobius"/>
    </source>
</evidence>
<name>A0A9E1B7B5_9BACT</name>
<dbReference type="PROSITE" id="PS51318">
    <property type="entry name" value="TAT"/>
    <property type="match status" value="1"/>
</dbReference>
<proteinExistence type="predicted"/>
<sequence>MKNSGLSRRDFVKFSAIGATALGMGATNLMASPMNEKDVKWDEEYDVVIIGSGFAALAAGVTSAKKGNKVVLIEKMGRTGGNSVINGGIFAVPN</sequence>
<evidence type="ECO:0000313" key="9">
    <source>
        <dbReference type="Proteomes" id="UP000824019"/>
    </source>
</evidence>
<dbReference type="InterPro" id="IPR019546">
    <property type="entry name" value="TAT_signal_bac_arc"/>
</dbReference>
<organism evidence="8 9">
    <name type="scientific">Campylobacter concisus</name>
    <dbReference type="NCBI Taxonomy" id="199"/>
    <lineage>
        <taxon>Bacteria</taxon>
        <taxon>Pseudomonadati</taxon>
        <taxon>Campylobacterota</taxon>
        <taxon>Epsilonproteobacteria</taxon>
        <taxon>Campylobacterales</taxon>
        <taxon>Campylobacteraceae</taxon>
        <taxon>Campylobacter</taxon>
    </lineage>
</organism>
<dbReference type="InterPro" id="IPR003953">
    <property type="entry name" value="FAD-dep_OxRdtase_2_FAD-bd"/>
</dbReference>
<keyword evidence="3" id="KW-0285">Flavoprotein</keyword>
<evidence type="ECO:0000259" key="7">
    <source>
        <dbReference type="Pfam" id="PF00890"/>
    </source>
</evidence>
<keyword evidence="4" id="KW-0274">FAD</keyword>
<evidence type="ECO:0000256" key="1">
    <source>
        <dbReference type="ARBA" id="ARBA00001974"/>
    </source>
</evidence>
<gene>
    <name evidence="8" type="ORF">KIC69_08215</name>
</gene>
<dbReference type="InterPro" id="IPR050315">
    <property type="entry name" value="FAD-oxidoreductase_2"/>
</dbReference>
<dbReference type="Proteomes" id="UP000824019">
    <property type="component" value="Unassembled WGS sequence"/>
</dbReference>
<dbReference type="NCBIfam" id="TIGR01409">
    <property type="entry name" value="TAT_signal_seq"/>
    <property type="match status" value="1"/>
</dbReference>
<protein>
    <submittedName>
        <fullName evidence="8">FAD-binding protein</fullName>
    </submittedName>
</protein>
<dbReference type="PANTHER" id="PTHR43400:SF7">
    <property type="entry name" value="FAD-DEPENDENT OXIDOREDUCTASE 2 FAD BINDING DOMAIN-CONTAINING PROTEIN"/>
    <property type="match status" value="1"/>
</dbReference>
<evidence type="ECO:0000256" key="4">
    <source>
        <dbReference type="ARBA" id="ARBA00022827"/>
    </source>
</evidence>
<keyword evidence="6" id="KW-1133">Transmembrane helix</keyword>
<dbReference type="SUPFAM" id="SSF51905">
    <property type="entry name" value="FAD/NAD(P)-binding domain"/>
    <property type="match status" value="1"/>
</dbReference>
<keyword evidence="5" id="KW-0560">Oxidoreductase</keyword>
<dbReference type="PANTHER" id="PTHR43400">
    <property type="entry name" value="FUMARATE REDUCTASE"/>
    <property type="match status" value="1"/>
</dbReference>
<dbReference type="GO" id="GO:0016491">
    <property type="term" value="F:oxidoreductase activity"/>
    <property type="evidence" value="ECO:0007669"/>
    <property type="project" value="UniProtKB-KW"/>
</dbReference>
<feature type="transmembrane region" description="Helical" evidence="6">
    <location>
        <begin position="47"/>
        <end position="64"/>
    </location>
</feature>
<keyword evidence="2" id="KW-0500">Molybdenum</keyword>
<evidence type="ECO:0000256" key="2">
    <source>
        <dbReference type="ARBA" id="ARBA00022505"/>
    </source>
</evidence>